<organism evidence="1 2">
    <name type="scientific">Methanolapillus africanus</name>
    <dbReference type="NCBI Taxonomy" id="3028297"/>
    <lineage>
        <taxon>Archaea</taxon>
        <taxon>Methanobacteriati</taxon>
        <taxon>Methanobacteriota</taxon>
        <taxon>Stenosarchaea group</taxon>
        <taxon>Methanomicrobia</taxon>
        <taxon>Methanosarcinales</taxon>
        <taxon>Methanosarcinaceae</taxon>
        <taxon>Methanolapillus</taxon>
    </lineage>
</organism>
<dbReference type="Proteomes" id="UP001271789">
    <property type="component" value="Unassembled WGS sequence"/>
</dbReference>
<name>A0AAE4MK65_9EURY</name>
<proteinExistence type="predicted"/>
<evidence type="ECO:0000313" key="2">
    <source>
        <dbReference type="Proteomes" id="UP001271789"/>
    </source>
</evidence>
<evidence type="ECO:0000313" key="1">
    <source>
        <dbReference type="EMBL" id="MDV0447409.1"/>
    </source>
</evidence>
<dbReference type="RefSeq" id="WP_338099846.1">
    <property type="nucleotide sequence ID" value="NZ_JAWDKD010000019.1"/>
</dbReference>
<dbReference type="AlphaFoldDB" id="A0AAE4MK65"/>
<dbReference type="EMBL" id="JAWDKD010000019">
    <property type="protein sequence ID" value="MDV0447409.1"/>
    <property type="molecule type" value="Genomic_DNA"/>
</dbReference>
<keyword evidence="2" id="KW-1185">Reference proteome</keyword>
<reference evidence="1" key="1">
    <citation type="submission" date="2023-06" db="EMBL/GenBank/DDBJ databases">
        <title>Genome sequence of Methanosarcinaceae archaeon Ag5.</title>
        <authorList>
            <person name="Protasov E."/>
            <person name="Platt K."/>
            <person name="Poehlein A."/>
            <person name="Daniel R."/>
            <person name="Brune A."/>
        </authorList>
    </citation>
    <scope>NUCLEOTIDE SEQUENCE</scope>
    <source>
        <strain evidence="1">Ag5</strain>
    </source>
</reference>
<comment type="caution">
    <text evidence="1">The sequence shown here is derived from an EMBL/GenBank/DDBJ whole genome shotgun (WGS) entry which is preliminary data.</text>
</comment>
<protein>
    <submittedName>
        <fullName evidence="1">Uncharacterized protein</fullName>
    </submittedName>
</protein>
<accession>A0AAE4MK65</accession>
<gene>
    <name evidence="1" type="ORF">MsAg5_12990</name>
</gene>
<sequence>MTSAVSNSPSVMNRICPCCGQMRMYEKNAENARSRYVSAYICVQCGVLEALIGDLRPWVGGAN</sequence>